<gene>
    <name evidence="6" type="ORF">BIV57_10275</name>
</gene>
<comment type="caution">
    <text evidence="6">The sequence shown here is derived from an EMBL/GenBank/DDBJ whole genome shotgun (WGS) entry which is preliminary data.</text>
</comment>
<dbReference type="InterPro" id="IPR019109">
    <property type="entry name" value="MamF_MmsF"/>
</dbReference>
<keyword evidence="3 5" id="KW-1133">Transmembrane helix</keyword>
<evidence type="ECO:0000256" key="1">
    <source>
        <dbReference type="ARBA" id="ARBA00004141"/>
    </source>
</evidence>
<dbReference type="EMBL" id="MLCF01000048">
    <property type="protein sequence ID" value="OIV37596.1"/>
    <property type="molecule type" value="Genomic_DNA"/>
</dbReference>
<accession>A0A1J7C7T9</accession>
<keyword evidence="4 5" id="KW-0472">Membrane</keyword>
<feature type="transmembrane region" description="Helical" evidence="5">
    <location>
        <begin position="46"/>
        <end position="66"/>
    </location>
</feature>
<evidence type="ECO:0000313" key="6">
    <source>
        <dbReference type="EMBL" id="OIV37596.1"/>
    </source>
</evidence>
<evidence type="ECO:0000256" key="2">
    <source>
        <dbReference type="ARBA" id="ARBA00022692"/>
    </source>
</evidence>
<comment type="subcellular location">
    <subcellularLocation>
        <location evidence="1">Membrane</location>
        <topology evidence="1">Multi-pass membrane protein</topology>
    </subcellularLocation>
</comment>
<feature type="transmembrane region" description="Helical" evidence="5">
    <location>
        <begin position="72"/>
        <end position="89"/>
    </location>
</feature>
<evidence type="ECO:0000256" key="5">
    <source>
        <dbReference type="SAM" id="Phobius"/>
    </source>
</evidence>
<keyword evidence="7" id="KW-1185">Reference proteome</keyword>
<name>A0A1J7C7T9_9ACTN</name>
<dbReference type="Pfam" id="PF09685">
    <property type="entry name" value="MamF_MmsF"/>
    <property type="match status" value="1"/>
</dbReference>
<organism evidence="6 7">
    <name type="scientific">Mangrovactinospora gilvigrisea</name>
    <dbReference type="NCBI Taxonomy" id="1428644"/>
    <lineage>
        <taxon>Bacteria</taxon>
        <taxon>Bacillati</taxon>
        <taxon>Actinomycetota</taxon>
        <taxon>Actinomycetes</taxon>
        <taxon>Kitasatosporales</taxon>
        <taxon>Streptomycetaceae</taxon>
        <taxon>Mangrovactinospora</taxon>
    </lineage>
</organism>
<keyword evidence="2 5" id="KW-0812">Transmembrane</keyword>
<proteinExistence type="predicted"/>
<feature type="transmembrane region" description="Helical" evidence="5">
    <location>
        <begin position="6"/>
        <end position="25"/>
    </location>
</feature>
<evidence type="ECO:0000256" key="4">
    <source>
        <dbReference type="ARBA" id="ARBA00023136"/>
    </source>
</evidence>
<protein>
    <recommendedName>
        <fullName evidence="8">DUF4870 domain-containing protein</fullName>
    </recommendedName>
</protein>
<sequence>MLTWVVTLCSVVLGFVPALVVYLVYRDRSPLARQHAATELNAWITWMIYNVVLGVLGFVTIGIAWIVLLALWVVYLVYAIMALVAAMRGQGFSYPKWLAFPMVG</sequence>
<evidence type="ECO:0000313" key="7">
    <source>
        <dbReference type="Proteomes" id="UP000243342"/>
    </source>
</evidence>
<dbReference type="Proteomes" id="UP000243342">
    <property type="component" value="Unassembled WGS sequence"/>
</dbReference>
<evidence type="ECO:0008006" key="8">
    <source>
        <dbReference type="Google" id="ProtNLM"/>
    </source>
</evidence>
<evidence type="ECO:0000256" key="3">
    <source>
        <dbReference type="ARBA" id="ARBA00022989"/>
    </source>
</evidence>
<reference evidence="6 7" key="1">
    <citation type="submission" date="2016-10" db="EMBL/GenBank/DDBJ databases">
        <title>Genome sequence of Streptomyces gilvigriseus MUSC 26.</title>
        <authorList>
            <person name="Lee L.-H."/>
            <person name="Ser H.-L."/>
        </authorList>
    </citation>
    <scope>NUCLEOTIDE SEQUENCE [LARGE SCALE GENOMIC DNA]</scope>
    <source>
        <strain evidence="6 7">MUSC 26</strain>
    </source>
</reference>
<dbReference type="STRING" id="1428644.BIV57_10275"/>
<dbReference type="AlphaFoldDB" id="A0A1J7C7T9"/>